<feature type="compositionally biased region" description="Basic residues" evidence="1">
    <location>
        <begin position="161"/>
        <end position="171"/>
    </location>
</feature>
<proteinExistence type="predicted"/>
<dbReference type="AlphaFoldDB" id="A0A5E5QUU4"/>
<protein>
    <recommendedName>
        <fullName evidence="3">DUF2934 domain-containing protein</fullName>
    </recommendedName>
</protein>
<organism evidence="2">
    <name type="scientific">Pseudomonas aeruginosa</name>
    <dbReference type="NCBI Taxonomy" id="287"/>
    <lineage>
        <taxon>Bacteria</taxon>
        <taxon>Pseudomonadati</taxon>
        <taxon>Pseudomonadota</taxon>
        <taxon>Gammaproteobacteria</taxon>
        <taxon>Pseudomonadales</taxon>
        <taxon>Pseudomonadaceae</taxon>
        <taxon>Pseudomonas</taxon>
    </lineage>
</organism>
<dbReference type="InterPro" id="IPR021327">
    <property type="entry name" value="DUF2934"/>
</dbReference>
<gene>
    <name evidence="2" type="ORF">TUEID40_00369</name>
</gene>
<reference evidence="2" key="1">
    <citation type="submission" date="2019-09" db="EMBL/GenBank/DDBJ databases">
        <authorList>
            <person name="Gross C."/>
            <person name="Bohn E."/>
        </authorList>
    </citation>
    <scope>NUCLEOTIDE SEQUENCE</scope>
    <source>
        <strain evidence="2">ID40</strain>
    </source>
</reference>
<evidence type="ECO:0008006" key="3">
    <source>
        <dbReference type="Google" id="ProtNLM"/>
    </source>
</evidence>
<dbReference type="EMBL" id="LR700248">
    <property type="protein sequence ID" value="VVH79222.1"/>
    <property type="molecule type" value="Genomic_DNA"/>
</dbReference>
<name>A0A5E5QUU4_PSEAI</name>
<evidence type="ECO:0000313" key="2">
    <source>
        <dbReference type="EMBL" id="VVH79222.1"/>
    </source>
</evidence>
<accession>A0A5E5QUU4</accession>
<sequence>MQPGLFRDGDYLPLEVSGEHAERVLAFARRSRHGCLLVVVPRLACALLGHATQPQVPAEAWGDTCLLLPPRSLRMHLQRPVFHHAAAQRRAPEPVEVLADFPVNLLYRLAQEDTRRAPTKNAYEFAYQIWESEGCPDSQAERHWAMARQLAEAEAAAAAPKKTRGRAKAAKKPGPAASAGRQAAQAEGRVPSAARQRKTGGGQAAQPPQARSGRMRSPVHEQKA</sequence>
<dbReference type="Pfam" id="PF11154">
    <property type="entry name" value="DUF2934"/>
    <property type="match status" value="1"/>
</dbReference>
<feature type="compositionally biased region" description="Low complexity" evidence="1">
    <location>
        <begin position="172"/>
        <end position="186"/>
    </location>
</feature>
<evidence type="ECO:0000256" key="1">
    <source>
        <dbReference type="SAM" id="MobiDB-lite"/>
    </source>
</evidence>
<feature type="region of interest" description="Disordered" evidence="1">
    <location>
        <begin position="155"/>
        <end position="224"/>
    </location>
</feature>